<gene>
    <name evidence="6" type="ORF">GBAR_LOCUS20297</name>
</gene>
<dbReference type="InterPro" id="IPR002559">
    <property type="entry name" value="Transposase_11"/>
</dbReference>
<evidence type="ECO:0000313" key="6">
    <source>
        <dbReference type="EMBL" id="CAI8036189.1"/>
    </source>
</evidence>
<keyword evidence="2" id="KW-0238">DNA-binding</keyword>
<reference evidence="6" key="1">
    <citation type="submission" date="2023-03" db="EMBL/GenBank/DDBJ databases">
        <authorList>
            <person name="Steffen K."/>
            <person name="Cardenas P."/>
        </authorList>
    </citation>
    <scope>NUCLEOTIDE SEQUENCE</scope>
</reference>
<dbReference type="GO" id="GO:0006313">
    <property type="term" value="P:DNA transposition"/>
    <property type="evidence" value="ECO:0007669"/>
    <property type="project" value="InterPro"/>
</dbReference>
<dbReference type="Proteomes" id="UP001174909">
    <property type="component" value="Unassembled WGS sequence"/>
</dbReference>
<dbReference type="EMBL" id="CASHTH010002849">
    <property type="protein sequence ID" value="CAI8036189.1"/>
    <property type="molecule type" value="Genomic_DNA"/>
</dbReference>
<comment type="function">
    <text evidence="1">Involved in the transposition of the insertion sequence IS5.</text>
</comment>
<feature type="domain" description="Transposase InsH N-terminal" evidence="5">
    <location>
        <begin position="16"/>
        <end position="109"/>
    </location>
</feature>
<dbReference type="GO" id="GO:0004803">
    <property type="term" value="F:transposase activity"/>
    <property type="evidence" value="ECO:0007669"/>
    <property type="project" value="InterPro"/>
</dbReference>
<accession>A0AA35WX79</accession>
<keyword evidence="3" id="KW-0233">DNA recombination</keyword>
<sequence>MEQPTFADLEYDGKKRKTRRERFLERMDGLIPWGRLEDRIRPFYPKAGRGRRPYDLSVMLRIHCVQLFYNLSDPAMEDMLYEIESVRRFVGVRLSGPLPDETTILNFRHLLDTHDLGEGLFEEINRHLESRGLRLQEGTIVDASIIEAPSSTKNRAGARDPEMHQTKKGNEWYFGMKVHIGVDSQTGMVHSVCTTSANVHDVTQAHRLLHGGETQVWGDSGYQGVGRRQENSQRQVKWEIAMRPGKRRQLAQGSDETLVEKLKASVRAKVEHPFLYVKRHFGYSKVRYRGLAKNTQRLAVLLGFTNLIRAEHCMAAS</sequence>
<evidence type="ECO:0000256" key="2">
    <source>
        <dbReference type="ARBA" id="ARBA00023125"/>
    </source>
</evidence>
<proteinExistence type="predicted"/>
<evidence type="ECO:0000259" key="4">
    <source>
        <dbReference type="Pfam" id="PF01609"/>
    </source>
</evidence>
<protein>
    <submittedName>
        <fullName evidence="6">Transposase InsH for insertion sequence element IS5H</fullName>
    </submittedName>
</protein>
<dbReference type="Pfam" id="PF01609">
    <property type="entry name" value="DDE_Tnp_1"/>
    <property type="match status" value="1"/>
</dbReference>
<dbReference type="Pfam" id="PF05598">
    <property type="entry name" value="DUF772"/>
    <property type="match status" value="1"/>
</dbReference>
<dbReference type="NCBIfam" id="NF033581">
    <property type="entry name" value="transpos_IS5_4"/>
    <property type="match status" value="1"/>
</dbReference>
<dbReference type="InterPro" id="IPR008490">
    <property type="entry name" value="Transposase_InsH_N"/>
</dbReference>
<dbReference type="InterPro" id="IPR047959">
    <property type="entry name" value="Transpos_IS5"/>
</dbReference>
<organism evidence="6 7">
    <name type="scientific">Geodia barretti</name>
    <name type="common">Barrett's horny sponge</name>
    <dbReference type="NCBI Taxonomy" id="519541"/>
    <lineage>
        <taxon>Eukaryota</taxon>
        <taxon>Metazoa</taxon>
        <taxon>Porifera</taxon>
        <taxon>Demospongiae</taxon>
        <taxon>Heteroscleromorpha</taxon>
        <taxon>Tetractinellida</taxon>
        <taxon>Astrophorina</taxon>
        <taxon>Geodiidae</taxon>
        <taxon>Geodia</taxon>
    </lineage>
</organism>
<dbReference type="PANTHER" id="PTHR35604">
    <property type="entry name" value="TRANSPOSASE INSH FOR INSERTION SEQUENCE ELEMENT IS5A-RELATED"/>
    <property type="match status" value="1"/>
</dbReference>
<dbReference type="PANTHER" id="PTHR35604:SF2">
    <property type="entry name" value="TRANSPOSASE INSH FOR INSERTION SEQUENCE ELEMENT IS5A-RELATED"/>
    <property type="match status" value="1"/>
</dbReference>
<evidence type="ECO:0000259" key="5">
    <source>
        <dbReference type="Pfam" id="PF05598"/>
    </source>
</evidence>
<name>A0AA35WX79_GEOBA</name>
<evidence type="ECO:0000256" key="3">
    <source>
        <dbReference type="ARBA" id="ARBA00023172"/>
    </source>
</evidence>
<evidence type="ECO:0000256" key="1">
    <source>
        <dbReference type="ARBA" id="ARBA00003544"/>
    </source>
</evidence>
<dbReference type="AlphaFoldDB" id="A0AA35WX79"/>
<keyword evidence="7" id="KW-1185">Reference proteome</keyword>
<dbReference type="GO" id="GO:0003677">
    <property type="term" value="F:DNA binding"/>
    <property type="evidence" value="ECO:0007669"/>
    <property type="project" value="UniProtKB-KW"/>
</dbReference>
<feature type="domain" description="Transposase IS4-like" evidence="4">
    <location>
        <begin position="136"/>
        <end position="306"/>
    </location>
</feature>
<comment type="caution">
    <text evidence="6">The sequence shown here is derived from an EMBL/GenBank/DDBJ whole genome shotgun (WGS) entry which is preliminary data.</text>
</comment>
<evidence type="ECO:0000313" key="7">
    <source>
        <dbReference type="Proteomes" id="UP001174909"/>
    </source>
</evidence>